<comment type="caution">
    <text evidence="2">The sequence shown here is derived from an EMBL/GenBank/DDBJ whole genome shotgun (WGS) entry which is preliminary data.</text>
</comment>
<evidence type="ECO:0000313" key="2">
    <source>
        <dbReference type="EMBL" id="PFG18348.1"/>
    </source>
</evidence>
<organism evidence="2 3">
    <name type="scientific">Propionicimonas paludicola</name>
    <dbReference type="NCBI Taxonomy" id="185243"/>
    <lineage>
        <taxon>Bacteria</taxon>
        <taxon>Bacillati</taxon>
        <taxon>Actinomycetota</taxon>
        <taxon>Actinomycetes</taxon>
        <taxon>Propionibacteriales</taxon>
        <taxon>Nocardioidaceae</taxon>
        <taxon>Propionicimonas</taxon>
    </lineage>
</organism>
<accession>A0A2A9CVB9</accession>
<evidence type="ECO:0000313" key="3">
    <source>
        <dbReference type="Proteomes" id="UP000226079"/>
    </source>
</evidence>
<gene>
    <name evidence="2" type="ORF">ATK74_2933</name>
</gene>
<dbReference type="OrthoDB" id="5189541at2"/>
<dbReference type="Proteomes" id="UP000226079">
    <property type="component" value="Unassembled WGS sequence"/>
</dbReference>
<dbReference type="EMBL" id="PDJC01000001">
    <property type="protein sequence ID" value="PFG18348.1"/>
    <property type="molecule type" value="Genomic_DNA"/>
</dbReference>
<protein>
    <submittedName>
        <fullName evidence="2">Putative tRNA adenosine deaminase-associated protein</fullName>
    </submittedName>
</protein>
<name>A0A2A9CVB9_9ACTN</name>
<dbReference type="InterPro" id="IPR023869">
    <property type="entry name" value="tRNA_Adeno_NH3ase_assoc_put"/>
</dbReference>
<evidence type="ECO:0000256" key="1">
    <source>
        <dbReference type="SAM" id="MobiDB-lite"/>
    </source>
</evidence>
<reference evidence="2 3" key="1">
    <citation type="submission" date="2017-10" db="EMBL/GenBank/DDBJ databases">
        <title>Sequencing the genomes of 1000 actinobacteria strains.</title>
        <authorList>
            <person name="Klenk H.-P."/>
        </authorList>
    </citation>
    <scope>NUCLEOTIDE SEQUENCE [LARGE SCALE GENOMIC DNA]</scope>
    <source>
        <strain evidence="2 3">DSM 15597</strain>
    </source>
</reference>
<feature type="region of interest" description="Disordered" evidence="1">
    <location>
        <begin position="1"/>
        <end position="25"/>
    </location>
</feature>
<proteinExistence type="predicted"/>
<feature type="region of interest" description="Disordered" evidence="1">
    <location>
        <begin position="32"/>
        <end position="51"/>
    </location>
</feature>
<dbReference type="AlphaFoldDB" id="A0A2A9CVB9"/>
<feature type="compositionally biased region" description="Basic and acidic residues" evidence="1">
    <location>
        <begin position="11"/>
        <end position="21"/>
    </location>
</feature>
<dbReference type="RefSeq" id="WP_098461712.1">
    <property type="nucleotide sequence ID" value="NZ_PDJC01000001.1"/>
</dbReference>
<keyword evidence="3" id="KW-1185">Reference proteome</keyword>
<dbReference type="NCBIfam" id="TIGR03941">
    <property type="entry name" value="tRNA_deam_assoc"/>
    <property type="match status" value="1"/>
</dbReference>
<sequence>MSTSDDVEFELPNRGDDRPGLDDLDEVIVVDDLDDEDDEDDVDDEDYPDDATEDDIDLVIALYREDGQAVALPLELDLANDLEALITQLRRMPGDGGALGLVSIASEVFVIVRVRGKHVQVLCSDIVAATDWPLARDVVDFLGAELPDEDSEDDGFPVGDLDILADLGLHDFELEALAEDYEEDSATLVEQIATRIKFGPEFTKALATFE</sequence>